<accession>A0AAN9FNU1</accession>
<dbReference type="PANTHER" id="PTHR33675">
    <property type="entry name" value="NUCLEAR RECEPTOR FAMILY 2 GROUP C PROTEIN"/>
    <property type="match status" value="1"/>
</dbReference>
<evidence type="ECO:0000313" key="3">
    <source>
        <dbReference type="Proteomes" id="UP001359559"/>
    </source>
</evidence>
<dbReference type="InterPro" id="IPR016549">
    <property type="entry name" value="UCP009193"/>
</dbReference>
<feature type="region of interest" description="Disordered" evidence="1">
    <location>
        <begin position="178"/>
        <end position="207"/>
    </location>
</feature>
<dbReference type="EMBL" id="JAYKXN010000006">
    <property type="protein sequence ID" value="KAK7279794.1"/>
    <property type="molecule type" value="Genomic_DNA"/>
</dbReference>
<evidence type="ECO:0000313" key="2">
    <source>
        <dbReference type="EMBL" id="KAK7279794.1"/>
    </source>
</evidence>
<organism evidence="2 3">
    <name type="scientific">Clitoria ternatea</name>
    <name type="common">Butterfly pea</name>
    <dbReference type="NCBI Taxonomy" id="43366"/>
    <lineage>
        <taxon>Eukaryota</taxon>
        <taxon>Viridiplantae</taxon>
        <taxon>Streptophyta</taxon>
        <taxon>Embryophyta</taxon>
        <taxon>Tracheophyta</taxon>
        <taxon>Spermatophyta</taxon>
        <taxon>Magnoliopsida</taxon>
        <taxon>eudicotyledons</taxon>
        <taxon>Gunneridae</taxon>
        <taxon>Pentapetalae</taxon>
        <taxon>rosids</taxon>
        <taxon>fabids</taxon>
        <taxon>Fabales</taxon>
        <taxon>Fabaceae</taxon>
        <taxon>Papilionoideae</taxon>
        <taxon>50 kb inversion clade</taxon>
        <taxon>NPAAA clade</taxon>
        <taxon>indigoferoid/millettioid clade</taxon>
        <taxon>Phaseoleae</taxon>
        <taxon>Clitoria</taxon>
    </lineage>
</organism>
<dbReference type="AlphaFoldDB" id="A0AAN9FNU1"/>
<sequence>MGRKRKSIASTLDEVDRTIYASFCTAANSLSHLYTQSLNHHNLSFQTGQRHSLEKLYQWIRRQQEGGSRVATVDILNHIQNELDCYGEEPTMSPRPPWPQQQSQPVMHVAGSGLPVSSGFSGLTVVGQGLRSEHCDNQSKNSVFSNALPSLVCRSLQHYQNGVGGNYPSGLSMENGNWDTEPSFLHHQSRDSAAFSPNDSAMDMHAD</sequence>
<dbReference type="Proteomes" id="UP001359559">
    <property type="component" value="Unassembled WGS sequence"/>
</dbReference>
<dbReference type="PANTHER" id="PTHR33675:SF10">
    <property type="entry name" value="NUCLEAR RECEPTOR FAMILY 2 GROUP C PROTEIN"/>
    <property type="match status" value="1"/>
</dbReference>
<reference evidence="2 3" key="1">
    <citation type="submission" date="2024-01" db="EMBL/GenBank/DDBJ databases">
        <title>The genomes of 5 underutilized Papilionoideae crops provide insights into root nodulation and disease resistance.</title>
        <authorList>
            <person name="Yuan L."/>
        </authorList>
    </citation>
    <scope>NUCLEOTIDE SEQUENCE [LARGE SCALE GENOMIC DNA]</scope>
    <source>
        <strain evidence="2">LY-2023</strain>
        <tissue evidence="2">Leaf</tissue>
    </source>
</reference>
<proteinExistence type="predicted"/>
<gene>
    <name evidence="2" type="ORF">RJT34_24852</name>
</gene>
<name>A0AAN9FNU1_CLITE</name>
<keyword evidence="3" id="KW-1185">Reference proteome</keyword>
<protein>
    <submittedName>
        <fullName evidence="2">Uncharacterized protein</fullName>
    </submittedName>
</protein>
<evidence type="ECO:0000256" key="1">
    <source>
        <dbReference type="SAM" id="MobiDB-lite"/>
    </source>
</evidence>
<comment type="caution">
    <text evidence="2">The sequence shown here is derived from an EMBL/GenBank/DDBJ whole genome shotgun (WGS) entry which is preliminary data.</text>
</comment>
<dbReference type="PIRSF" id="PIRSF009193">
    <property type="entry name" value="UCP009193"/>
    <property type="match status" value="1"/>
</dbReference>